<evidence type="ECO:0000256" key="1">
    <source>
        <dbReference type="SAM" id="MobiDB-lite"/>
    </source>
</evidence>
<reference evidence="2 3" key="1">
    <citation type="submission" date="2017-06" db="EMBL/GenBank/DDBJ databases">
        <title>Cmopartive genomic analysis of Ambrosia Fusariam Clade fungi.</title>
        <authorList>
            <person name="Stajich J.E."/>
            <person name="Carrillo J."/>
            <person name="Kijimoto T."/>
            <person name="Eskalen A."/>
            <person name="O'Donnell K."/>
            <person name="Kasson M."/>
        </authorList>
    </citation>
    <scope>NUCLEOTIDE SEQUENCE [LARGE SCALE GENOMIC DNA]</scope>
    <source>
        <strain evidence="2 3">NRRL 20438</strain>
    </source>
</reference>
<evidence type="ECO:0000313" key="3">
    <source>
        <dbReference type="Proteomes" id="UP000288429"/>
    </source>
</evidence>
<name>A0A428SNE9_9HYPO</name>
<dbReference type="EMBL" id="NIZV01000409">
    <property type="protein sequence ID" value="RSL91309.1"/>
    <property type="molecule type" value="Genomic_DNA"/>
</dbReference>
<evidence type="ECO:0000313" key="2">
    <source>
        <dbReference type="EMBL" id="RSL91309.1"/>
    </source>
</evidence>
<comment type="caution">
    <text evidence="2">The sequence shown here is derived from an EMBL/GenBank/DDBJ whole genome shotgun (WGS) entry which is preliminary data.</text>
</comment>
<dbReference type="Proteomes" id="UP000288429">
    <property type="component" value="Unassembled WGS sequence"/>
</dbReference>
<gene>
    <name evidence="2" type="ORF">CDV31_015481</name>
</gene>
<feature type="region of interest" description="Disordered" evidence="1">
    <location>
        <begin position="165"/>
        <end position="245"/>
    </location>
</feature>
<feature type="compositionally biased region" description="Polar residues" evidence="1">
    <location>
        <begin position="194"/>
        <end position="218"/>
    </location>
</feature>
<proteinExistence type="predicted"/>
<dbReference type="AlphaFoldDB" id="A0A428SNE9"/>
<keyword evidence="3" id="KW-1185">Reference proteome</keyword>
<protein>
    <submittedName>
        <fullName evidence="2">Uncharacterized protein</fullName>
    </submittedName>
</protein>
<accession>A0A428SNE9</accession>
<organism evidence="2 3">
    <name type="scientific">Fusarium ambrosium</name>
    <dbReference type="NCBI Taxonomy" id="131363"/>
    <lineage>
        <taxon>Eukaryota</taxon>
        <taxon>Fungi</taxon>
        <taxon>Dikarya</taxon>
        <taxon>Ascomycota</taxon>
        <taxon>Pezizomycotina</taxon>
        <taxon>Sordariomycetes</taxon>
        <taxon>Hypocreomycetidae</taxon>
        <taxon>Hypocreales</taxon>
        <taxon>Nectriaceae</taxon>
        <taxon>Fusarium</taxon>
        <taxon>Fusarium solani species complex</taxon>
    </lineage>
</organism>
<sequence>MKLNRSQVQTSITTTALLEHTHYFIMSYLPYSRSIVPVDGPVRYLYNLANRTGYEHKSVKFWSLWLQYEGFPERDWLVTTEQPPDGSESRRRVDIVIDKYDPNEDTLSSVVWVEAKKPGGDYNTVYLQGLDAGQRAIDYEGLYGVYVVTTGIAAIKGSPPFRVAPTIPSQPLPAPDAQETPGHDAWDGTEVVSDEQTWTSQDDNGQGMSDEQGQSYGQVPQDEGHGQQEPDPGPSGAGGLGGSTASTKYHKVQVVKKGFLGNDYCFQDHRGKERKTKKADWAKGKYKVALTGVMVSYKGGWSTP</sequence>